<evidence type="ECO:0000256" key="1">
    <source>
        <dbReference type="ARBA" id="ARBA00001946"/>
    </source>
</evidence>
<comment type="cofactor">
    <cofactor evidence="1">
        <name>Mg(2+)</name>
        <dbReference type="ChEBI" id="CHEBI:18420"/>
    </cofactor>
</comment>
<keyword evidence="11" id="KW-1185">Reference proteome</keyword>
<dbReference type="AlphaFoldDB" id="A0A383VKW2"/>
<evidence type="ECO:0000313" key="11">
    <source>
        <dbReference type="Proteomes" id="UP000256970"/>
    </source>
</evidence>
<dbReference type="GO" id="GO:0006744">
    <property type="term" value="P:ubiquinone biosynthetic process"/>
    <property type="evidence" value="ECO:0007669"/>
    <property type="project" value="TreeGrafter"/>
</dbReference>
<feature type="compositionally biased region" description="Basic and acidic residues" evidence="8">
    <location>
        <begin position="157"/>
        <end position="172"/>
    </location>
</feature>
<evidence type="ECO:0000256" key="8">
    <source>
        <dbReference type="SAM" id="MobiDB-lite"/>
    </source>
</evidence>
<dbReference type="PROSITE" id="PS00723">
    <property type="entry name" value="POLYPRENYL_SYNTHASE_1"/>
    <property type="match status" value="1"/>
</dbReference>
<keyword evidence="3 7" id="KW-0808">Transferase</keyword>
<dbReference type="InterPro" id="IPR008949">
    <property type="entry name" value="Isoprenoid_synthase_dom_sf"/>
</dbReference>
<proteinExistence type="inferred from homology"/>
<dbReference type="GO" id="GO:0004659">
    <property type="term" value="F:prenyltransferase activity"/>
    <property type="evidence" value="ECO:0007669"/>
    <property type="project" value="InterPro"/>
</dbReference>
<evidence type="ECO:0000256" key="7">
    <source>
        <dbReference type="RuleBase" id="RU004466"/>
    </source>
</evidence>
<dbReference type="InterPro" id="IPR033749">
    <property type="entry name" value="Polyprenyl_synt_CS"/>
</dbReference>
<evidence type="ECO:0000313" key="10">
    <source>
        <dbReference type="EMBL" id="SZX66188.1"/>
    </source>
</evidence>
<dbReference type="SUPFAM" id="SSF48576">
    <property type="entry name" value="Terpenoid synthases"/>
    <property type="match status" value="1"/>
</dbReference>
<dbReference type="CDD" id="cd00685">
    <property type="entry name" value="Trans_IPPS_HT"/>
    <property type="match status" value="1"/>
</dbReference>
<name>A0A383VKW2_TETOB</name>
<comment type="similarity">
    <text evidence="2 7">Belongs to the FPP/GGPP synthase family.</text>
</comment>
<evidence type="ECO:0000256" key="4">
    <source>
        <dbReference type="ARBA" id="ARBA00022723"/>
    </source>
</evidence>
<organism evidence="10 11">
    <name type="scientific">Tetradesmus obliquus</name>
    <name type="common">Green alga</name>
    <name type="synonym">Acutodesmus obliquus</name>
    <dbReference type="NCBI Taxonomy" id="3088"/>
    <lineage>
        <taxon>Eukaryota</taxon>
        <taxon>Viridiplantae</taxon>
        <taxon>Chlorophyta</taxon>
        <taxon>core chlorophytes</taxon>
        <taxon>Chlorophyceae</taxon>
        <taxon>CS clade</taxon>
        <taxon>Sphaeropleales</taxon>
        <taxon>Scenedesmaceae</taxon>
        <taxon>Tetradesmus</taxon>
    </lineage>
</organism>
<accession>A0A383VKW2</accession>
<evidence type="ECO:0000256" key="5">
    <source>
        <dbReference type="ARBA" id="ARBA00022842"/>
    </source>
</evidence>
<keyword evidence="4" id="KW-0479">Metal-binding</keyword>
<dbReference type="PANTHER" id="PTHR12001:SF69">
    <property type="entry name" value="ALL TRANS-POLYPRENYL-DIPHOSPHATE SYNTHASE PDSS1"/>
    <property type="match status" value="1"/>
</dbReference>
<dbReference type="GO" id="GO:0046872">
    <property type="term" value="F:metal ion binding"/>
    <property type="evidence" value="ECO:0007669"/>
    <property type="project" value="UniProtKB-KW"/>
</dbReference>
<keyword evidence="5" id="KW-0460">Magnesium</keyword>
<dbReference type="SFLD" id="SFLDS00005">
    <property type="entry name" value="Isoprenoid_Synthase_Type_I"/>
    <property type="match status" value="1"/>
</dbReference>
<dbReference type="PANTHER" id="PTHR12001">
    <property type="entry name" value="GERANYLGERANYL PYROPHOSPHATE SYNTHASE"/>
    <property type="match status" value="1"/>
</dbReference>
<reference evidence="10 11" key="1">
    <citation type="submission" date="2016-10" db="EMBL/GenBank/DDBJ databases">
        <authorList>
            <person name="Cai Z."/>
        </authorList>
    </citation>
    <scope>NUCLEOTIDE SEQUENCE [LARGE SCALE GENOMIC DNA]</scope>
</reference>
<feature type="signal peptide" evidence="9">
    <location>
        <begin position="1"/>
        <end position="21"/>
    </location>
</feature>
<keyword evidence="9" id="KW-0732">Signal</keyword>
<dbReference type="PROSITE" id="PS00444">
    <property type="entry name" value="POLYPRENYL_SYNTHASE_2"/>
    <property type="match status" value="1"/>
</dbReference>
<gene>
    <name evidence="10" type="ORF">BQ4739_LOCUS6627</name>
</gene>
<dbReference type="EMBL" id="FNXT01000689">
    <property type="protein sequence ID" value="SZX66188.1"/>
    <property type="molecule type" value="Genomic_DNA"/>
</dbReference>
<evidence type="ECO:0000256" key="2">
    <source>
        <dbReference type="ARBA" id="ARBA00006706"/>
    </source>
</evidence>
<dbReference type="Pfam" id="PF00348">
    <property type="entry name" value="polyprenyl_synt"/>
    <property type="match status" value="1"/>
</dbReference>
<feature type="chain" id="PRO_5016590994" evidence="9">
    <location>
        <begin position="22"/>
        <end position="433"/>
    </location>
</feature>
<dbReference type="GO" id="GO:0008299">
    <property type="term" value="P:isoprenoid biosynthetic process"/>
    <property type="evidence" value="ECO:0007669"/>
    <property type="project" value="UniProtKB-KW"/>
</dbReference>
<dbReference type="STRING" id="3088.A0A383VKW2"/>
<keyword evidence="6" id="KW-0414">Isoprene biosynthesis</keyword>
<evidence type="ECO:0000256" key="6">
    <source>
        <dbReference type="ARBA" id="ARBA00023229"/>
    </source>
</evidence>
<dbReference type="InterPro" id="IPR000092">
    <property type="entry name" value="Polyprenyl_synt"/>
</dbReference>
<evidence type="ECO:0000256" key="3">
    <source>
        <dbReference type="ARBA" id="ARBA00022679"/>
    </source>
</evidence>
<sequence>MQASFASLSLCGRLAAAAAAAAKPGGLLTAASAALPWASQAWQAHTAGRQLQRQQQISSLTSLSSLHATASAALGGDAQHFEDAAGSAVDPFALVRDEVLIVSDRLCQSIVSNVPALEQAAEYFFRPGVRGKRLRPTLLLLMSSALSEQPPPPELLLPDHRPPHERPQEQRRRQQRIAEIAELIHVASLLHDDVLDDAETRRGISSLNASSGNKLAILAGDFLLARASVTLASLQNTEIVELLSRVLEHLVAGEVMQMSAGPEQLTSMAYYLDKTYYKTASLMANSSRAVAILGEQQPEVADLAWQYGRHLGLAFQIVDDLLDILGSSKQLGKPALNDMRAGLATAPVLFAAEEQPGLIPLIKRKFKGDSDVQAGLQMVQQSSGIQRAKELAAHHAQLAAQQIEALPQSSSPHALAAREALINITHRVLVRSK</sequence>
<dbReference type="Gene3D" id="1.10.600.10">
    <property type="entry name" value="Farnesyl Diphosphate Synthase"/>
    <property type="match status" value="1"/>
</dbReference>
<dbReference type="GO" id="GO:1990234">
    <property type="term" value="C:transferase complex"/>
    <property type="evidence" value="ECO:0007669"/>
    <property type="project" value="TreeGrafter"/>
</dbReference>
<evidence type="ECO:0000256" key="9">
    <source>
        <dbReference type="SAM" id="SignalP"/>
    </source>
</evidence>
<dbReference type="Proteomes" id="UP000256970">
    <property type="component" value="Unassembled WGS sequence"/>
</dbReference>
<protein>
    <submittedName>
        <fullName evidence="10">Uncharacterized protein</fullName>
    </submittedName>
</protein>
<feature type="region of interest" description="Disordered" evidence="8">
    <location>
        <begin position="147"/>
        <end position="173"/>
    </location>
</feature>